<dbReference type="NCBIfam" id="TIGR00229">
    <property type="entry name" value="sensory_box"/>
    <property type="match status" value="3"/>
</dbReference>
<dbReference type="Pfam" id="PF08448">
    <property type="entry name" value="PAS_4"/>
    <property type="match status" value="1"/>
</dbReference>
<dbReference type="InterPro" id="IPR005467">
    <property type="entry name" value="His_kinase_dom"/>
</dbReference>
<dbReference type="Gene3D" id="3.30.565.10">
    <property type="entry name" value="Histidine kinase-like ATPase, C-terminal domain"/>
    <property type="match status" value="1"/>
</dbReference>
<keyword evidence="4" id="KW-0808">Transferase</keyword>
<dbReference type="Pfam" id="PF13426">
    <property type="entry name" value="PAS_9"/>
    <property type="match status" value="1"/>
</dbReference>
<dbReference type="Proteomes" id="UP000319578">
    <property type="component" value="Unassembled WGS sequence"/>
</dbReference>
<dbReference type="Pfam" id="PF02518">
    <property type="entry name" value="HATPase_c"/>
    <property type="match status" value="1"/>
</dbReference>
<feature type="domain" description="PAC" evidence="11">
    <location>
        <begin position="121"/>
        <end position="173"/>
    </location>
</feature>
<evidence type="ECO:0000313" key="12">
    <source>
        <dbReference type="EMBL" id="GED72678.1"/>
    </source>
</evidence>
<dbReference type="SUPFAM" id="SSF47384">
    <property type="entry name" value="Homodimeric domain of signal transducing histidine kinase"/>
    <property type="match status" value="1"/>
</dbReference>
<evidence type="ECO:0000256" key="7">
    <source>
        <dbReference type="ARBA" id="ARBA00022840"/>
    </source>
</evidence>
<dbReference type="SMART" id="SM00091">
    <property type="entry name" value="PAS"/>
    <property type="match status" value="3"/>
</dbReference>
<feature type="domain" description="PAS" evidence="10">
    <location>
        <begin position="48"/>
        <end position="90"/>
    </location>
</feature>
<comment type="caution">
    <text evidence="12">The sequence shown here is derived from an EMBL/GenBank/DDBJ whole genome shotgun (WGS) entry which is preliminary data.</text>
</comment>
<dbReference type="InterPro" id="IPR036890">
    <property type="entry name" value="HATPase_C_sf"/>
</dbReference>
<dbReference type="PROSITE" id="PS50109">
    <property type="entry name" value="HIS_KIN"/>
    <property type="match status" value="1"/>
</dbReference>
<keyword evidence="3" id="KW-0597">Phosphoprotein</keyword>
<sequence>MANKYELRHTTLFTQNYQGRGHTMAKPKTPYSWKKKRSKKKSMNRIITDQILKAFFHYTTDTISISDMDGDIILVNQAFENYYGWSMEEVHQSPSCFIPDDLIIETRQLFEAVRSMGVHITNYETIRKRKDGTLIDVTLSATPIVNEEGTIIGASCITRDITDRKKTEEALKATEAKYRLLIDHTQDIVSIYDETLKLIYVSPSIEQQLGYLPEEYTSLTGLDILHPEDQPLLLAKQQEILDTKQPLQFEARVQDKDGRWISFEIRGIPFVNDSGTVQNIMLVSRNVMERKHSEAALLKSEEKHRIIAEHTDDFIMITDINGDVVYLSPSHERIHGNRKQSGIVTLIDVHTDDRPLVVEHFKKLLATKEPQTCEFRYHCVDGSMIVLESKGVPIFSPTGECDGFIIVSRDITERRNNEDLLRKTEKLSMIGELAAGIAHEIRNPLTALKGFVQLLYPTLNDKKMYADIMLSELERINFIVSELLVLAKPQNVQIRHLSLVGLLENVLALLASEANLKNIHFHTSFPEAPIIAGEEIQLKQVFLNIIKNSIEAIAGQGEIHVSTRLLASNQVIVRLADNGCGISEDIMPRLGEPFFTTKENGTGLGLMISSKIIKDHHGSLHISSHKEEGTVIEITLPIVRR</sequence>
<reference evidence="12 13" key="1">
    <citation type="submission" date="2019-06" db="EMBL/GenBank/DDBJ databases">
        <title>Whole genome shotgun sequence of Brevibacillus reuszeri NBRC 15719.</title>
        <authorList>
            <person name="Hosoyama A."/>
            <person name="Uohara A."/>
            <person name="Ohji S."/>
            <person name="Ichikawa N."/>
        </authorList>
    </citation>
    <scope>NUCLEOTIDE SEQUENCE [LARGE SCALE GENOMIC DNA]</scope>
    <source>
        <strain evidence="12 13">NBRC 15719</strain>
    </source>
</reference>
<feature type="domain" description="Histidine kinase" evidence="9">
    <location>
        <begin position="436"/>
        <end position="640"/>
    </location>
</feature>
<keyword evidence="6" id="KW-0418">Kinase</keyword>
<keyword evidence="5" id="KW-0547">Nucleotide-binding</keyword>
<dbReference type="InterPro" id="IPR035965">
    <property type="entry name" value="PAS-like_dom_sf"/>
</dbReference>
<evidence type="ECO:0000256" key="1">
    <source>
        <dbReference type="ARBA" id="ARBA00000085"/>
    </source>
</evidence>
<evidence type="ECO:0000259" key="10">
    <source>
        <dbReference type="PROSITE" id="PS50112"/>
    </source>
</evidence>
<evidence type="ECO:0000256" key="4">
    <source>
        <dbReference type="ARBA" id="ARBA00022679"/>
    </source>
</evidence>
<comment type="catalytic activity">
    <reaction evidence="1">
        <text>ATP + protein L-histidine = ADP + protein N-phospho-L-histidine.</text>
        <dbReference type="EC" id="2.7.13.3"/>
    </reaction>
</comment>
<feature type="domain" description="PAS" evidence="10">
    <location>
        <begin position="174"/>
        <end position="244"/>
    </location>
</feature>
<dbReference type="SMART" id="SM00387">
    <property type="entry name" value="HATPase_c"/>
    <property type="match status" value="1"/>
</dbReference>
<dbReference type="PRINTS" id="PR00344">
    <property type="entry name" value="BCTRLSENSOR"/>
</dbReference>
<evidence type="ECO:0000256" key="3">
    <source>
        <dbReference type="ARBA" id="ARBA00022553"/>
    </source>
</evidence>
<gene>
    <name evidence="12" type="ORF">BRE01_63800</name>
</gene>
<feature type="domain" description="PAC" evidence="11">
    <location>
        <begin position="371"/>
        <end position="423"/>
    </location>
</feature>
<dbReference type="PROSITE" id="PS50112">
    <property type="entry name" value="PAS"/>
    <property type="match status" value="3"/>
</dbReference>
<dbReference type="CDD" id="cd00130">
    <property type="entry name" value="PAS"/>
    <property type="match status" value="3"/>
</dbReference>
<dbReference type="SMART" id="SM00086">
    <property type="entry name" value="PAC"/>
    <property type="match status" value="3"/>
</dbReference>
<keyword evidence="7" id="KW-0067">ATP-binding</keyword>
<dbReference type="SUPFAM" id="SSF55785">
    <property type="entry name" value="PYP-like sensor domain (PAS domain)"/>
    <property type="match status" value="3"/>
</dbReference>
<name>A0ABQ0U103_9BACL</name>
<dbReference type="InterPro" id="IPR003661">
    <property type="entry name" value="HisK_dim/P_dom"/>
</dbReference>
<proteinExistence type="predicted"/>
<evidence type="ECO:0000256" key="5">
    <source>
        <dbReference type="ARBA" id="ARBA00022741"/>
    </source>
</evidence>
<feature type="domain" description="PAS" evidence="10">
    <location>
        <begin position="300"/>
        <end position="336"/>
    </location>
</feature>
<dbReference type="InterPro" id="IPR003594">
    <property type="entry name" value="HATPase_dom"/>
</dbReference>
<organism evidence="12 13">
    <name type="scientific">Brevibacillus reuszeri</name>
    <dbReference type="NCBI Taxonomy" id="54915"/>
    <lineage>
        <taxon>Bacteria</taxon>
        <taxon>Bacillati</taxon>
        <taxon>Bacillota</taxon>
        <taxon>Bacilli</taxon>
        <taxon>Bacillales</taxon>
        <taxon>Paenibacillaceae</taxon>
        <taxon>Brevibacillus</taxon>
    </lineage>
</organism>
<evidence type="ECO:0000259" key="9">
    <source>
        <dbReference type="PROSITE" id="PS50109"/>
    </source>
</evidence>
<evidence type="ECO:0000256" key="2">
    <source>
        <dbReference type="ARBA" id="ARBA00012438"/>
    </source>
</evidence>
<dbReference type="EC" id="2.7.13.3" evidence="2"/>
<dbReference type="Gene3D" id="3.30.450.20">
    <property type="entry name" value="PAS domain"/>
    <property type="match status" value="3"/>
</dbReference>
<dbReference type="InterPro" id="IPR000700">
    <property type="entry name" value="PAS-assoc_C"/>
</dbReference>
<evidence type="ECO:0000313" key="13">
    <source>
        <dbReference type="Proteomes" id="UP000319578"/>
    </source>
</evidence>
<feature type="domain" description="PAC" evidence="11">
    <location>
        <begin position="247"/>
        <end position="299"/>
    </location>
</feature>
<keyword evidence="13" id="KW-1185">Reference proteome</keyword>
<evidence type="ECO:0000259" key="11">
    <source>
        <dbReference type="PROSITE" id="PS50113"/>
    </source>
</evidence>
<dbReference type="InterPro" id="IPR036097">
    <property type="entry name" value="HisK_dim/P_sf"/>
</dbReference>
<keyword evidence="8" id="KW-0902">Two-component regulatory system</keyword>
<evidence type="ECO:0000256" key="8">
    <source>
        <dbReference type="ARBA" id="ARBA00023012"/>
    </source>
</evidence>
<dbReference type="InterPro" id="IPR013655">
    <property type="entry name" value="PAS_fold_3"/>
</dbReference>
<dbReference type="SMART" id="SM00388">
    <property type="entry name" value="HisKA"/>
    <property type="match status" value="1"/>
</dbReference>
<dbReference type="CDD" id="cd00082">
    <property type="entry name" value="HisKA"/>
    <property type="match status" value="1"/>
</dbReference>
<dbReference type="EMBL" id="BJON01000033">
    <property type="protein sequence ID" value="GED72678.1"/>
    <property type="molecule type" value="Genomic_DNA"/>
</dbReference>
<dbReference type="SUPFAM" id="SSF55874">
    <property type="entry name" value="ATPase domain of HSP90 chaperone/DNA topoisomerase II/histidine kinase"/>
    <property type="match status" value="1"/>
</dbReference>
<dbReference type="InterPro" id="IPR013656">
    <property type="entry name" value="PAS_4"/>
</dbReference>
<accession>A0ABQ0U103</accession>
<dbReference type="InterPro" id="IPR001610">
    <property type="entry name" value="PAC"/>
</dbReference>
<dbReference type="PANTHER" id="PTHR43065">
    <property type="entry name" value="SENSOR HISTIDINE KINASE"/>
    <property type="match status" value="1"/>
</dbReference>
<dbReference type="InterPro" id="IPR000014">
    <property type="entry name" value="PAS"/>
</dbReference>
<evidence type="ECO:0000256" key="6">
    <source>
        <dbReference type="ARBA" id="ARBA00022777"/>
    </source>
</evidence>
<dbReference type="Pfam" id="PF00512">
    <property type="entry name" value="HisKA"/>
    <property type="match status" value="1"/>
</dbReference>
<protein>
    <recommendedName>
        <fullName evidence="2">histidine kinase</fullName>
        <ecNumber evidence="2">2.7.13.3</ecNumber>
    </recommendedName>
</protein>
<dbReference type="InterPro" id="IPR004358">
    <property type="entry name" value="Sig_transdc_His_kin-like_C"/>
</dbReference>
<dbReference type="Pfam" id="PF08447">
    <property type="entry name" value="PAS_3"/>
    <property type="match status" value="1"/>
</dbReference>
<dbReference type="PROSITE" id="PS50113">
    <property type="entry name" value="PAC"/>
    <property type="match status" value="3"/>
</dbReference>
<dbReference type="PANTHER" id="PTHR43065:SF34">
    <property type="entry name" value="SPORULATION KINASE A"/>
    <property type="match status" value="1"/>
</dbReference>
<dbReference type="Gene3D" id="1.10.287.130">
    <property type="match status" value="1"/>
</dbReference>